<evidence type="ECO:0000313" key="1">
    <source>
        <dbReference type="EMBL" id="KAJ2973016.1"/>
    </source>
</evidence>
<accession>A0ACC1N3F1</accession>
<name>A0ACC1N3F1_9HYPO</name>
<dbReference type="Proteomes" id="UP001143910">
    <property type="component" value="Unassembled WGS sequence"/>
</dbReference>
<keyword evidence="2" id="KW-1185">Reference proteome</keyword>
<evidence type="ECO:0000313" key="2">
    <source>
        <dbReference type="Proteomes" id="UP001143910"/>
    </source>
</evidence>
<dbReference type="EMBL" id="JANJQO010001042">
    <property type="protein sequence ID" value="KAJ2973016.1"/>
    <property type="molecule type" value="Genomic_DNA"/>
</dbReference>
<reference evidence="1" key="1">
    <citation type="submission" date="2022-08" db="EMBL/GenBank/DDBJ databases">
        <title>Genome Sequence of Lecanicillium fungicola.</title>
        <authorList>
            <person name="Buettner E."/>
        </authorList>
    </citation>
    <scope>NUCLEOTIDE SEQUENCE</scope>
    <source>
        <strain evidence="1">Babe33</strain>
    </source>
</reference>
<sequence>MSRKSRAKYGTEAEIRYAPANSGDPLHNLRFSSCPLLQRVSVITVELKTPRHAKFGRDASAGVGVDRPEQGGLPSRKPTSENHPVLLKMTDPSPICQIVTPVGMLGYGFDENATTNELAQLTQNGTPTALILDSGSTDSGPGKLAFGSMTCPRSSYASDLTKLLALVHKFRVPLIFSSAGGDGTDEHVQTMLDIIEEITARAENEKYKFKVLSLYSGISKATVLSRFRQGRVTGCGPCVPQLTEDDIESAARIVAQVGFEPFLDAMEQNPDFDIIVGGRAYDPAPYVAYTVFQLKRKYPALTQAEIETRLGGILHMGKILECGGLCALPKGGGAAATAYEDGSFHVWPLEPSSRCTPISVAAHVLYENTRPDILYGPGGSLHLKDSEYVQLDDGRTVKVRGSRFQASKADGKPYQLKLEAARTAGYRTMFMGTVRDAILIQQIDALTSRIKQFVEMHHRHVQEKWELEFHIYGNQHVGSTPPAEVFIVAETLAPTQELATSLASKARIAMIHGSYPGQKATAGNFGFGIGGAMEIEMGLCAQFCIYHLMDLDAGEERLLATGDAVDRETLIRSKVSLIGKGVRDALTNGTEVNGDALEQKVSSMSIKNGKDKENATEAAALLPPTNPKTLADVSRILRSKNAGPFEITVDILFFTREIYDKVRNSGLLSDETVAEALNVSPEDIIWIGFFEPALAFKVTIPRYRGGKRTAAGGFMEDDVHGSQQHTGVAKLLLPATYFSQ</sequence>
<proteinExistence type="predicted"/>
<organism evidence="1 2">
    <name type="scientific">Zarea fungicola</name>
    <dbReference type="NCBI Taxonomy" id="93591"/>
    <lineage>
        <taxon>Eukaryota</taxon>
        <taxon>Fungi</taxon>
        <taxon>Dikarya</taxon>
        <taxon>Ascomycota</taxon>
        <taxon>Pezizomycotina</taxon>
        <taxon>Sordariomycetes</taxon>
        <taxon>Hypocreomycetidae</taxon>
        <taxon>Hypocreales</taxon>
        <taxon>Cordycipitaceae</taxon>
        <taxon>Zarea</taxon>
    </lineage>
</organism>
<protein>
    <submittedName>
        <fullName evidence="1">Uncharacterized protein</fullName>
    </submittedName>
</protein>
<gene>
    <name evidence="1" type="ORF">NQ176_g6838</name>
</gene>
<comment type="caution">
    <text evidence="1">The sequence shown here is derived from an EMBL/GenBank/DDBJ whole genome shotgun (WGS) entry which is preliminary data.</text>
</comment>